<organism evidence="2 3">
    <name type="scientific">Thermomicrobium roseum (strain ATCC 27502 / DSM 5159 / P-2)</name>
    <dbReference type="NCBI Taxonomy" id="309801"/>
    <lineage>
        <taxon>Bacteria</taxon>
        <taxon>Pseudomonadati</taxon>
        <taxon>Thermomicrobiota</taxon>
        <taxon>Thermomicrobia</taxon>
        <taxon>Thermomicrobiales</taxon>
        <taxon>Thermomicrobiaceae</taxon>
        <taxon>Thermomicrobium</taxon>
    </lineage>
</organism>
<dbReference type="EMBL" id="CP001275">
    <property type="protein sequence ID" value="ACM05124.1"/>
    <property type="molecule type" value="Genomic_DNA"/>
</dbReference>
<gene>
    <name evidence="2" type="ordered locus">trd_1969</name>
</gene>
<dbReference type="HOGENOM" id="CLU_3349802_0_0_0"/>
<evidence type="ECO:0000256" key="1">
    <source>
        <dbReference type="SAM" id="MobiDB-lite"/>
    </source>
</evidence>
<keyword evidence="3" id="KW-1185">Reference proteome</keyword>
<name>B9L2S6_THERP</name>
<dbReference type="KEGG" id="tro:trd_1969"/>
<dbReference type="AlphaFoldDB" id="B9L2S6"/>
<feature type="compositionally biased region" description="Basic and acidic residues" evidence="1">
    <location>
        <begin position="15"/>
        <end position="37"/>
    </location>
</feature>
<dbReference type="STRING" id="309801.trd_1969"/>
<sequence>MSVFRVRSFAPPLPRSDRPLGVEGDSTRERYHVRTQP</sequence>
<evidence type="ECO:0000313" key="3">
    <source>
        <dbReference type="Proteomes" id="UP000000447"/>
    </source>
</evidence>
<proteinExistence type="predicted"/>
<evidence type="ECO:0000313" key="2">
    <source>
        <dbReference type="EMBL" id="ACM05124.1"/>
    </source>
</evidence>
<accession>B9L2S6</accession>
<dbReference type="Proteomes" id="UP000000447">
    <property type="component" value="Chromosome"/>
</dbReference>
<feature type="region of interest" description="Disordered" evidence="1">
    <location>
        <begin position="1"/>
        <end position="37"/>
    </location>
</feature>
<reference evidence="2 3" key="1">
    <citation type="journal article" date="2009" name="PLoS ONE">
        <title>Complete genome sequence of the aerobic CO-oxidizing thermophile Thermomicrobium roseum.</title>
        <authorList>
            <person name="Wu D."/>
            <person name="Raymond J."/>
            <person name="Wu M."/>
            <person name="Chatterji S."/>
            <person name="Ren Q."/>
            <person name="Graham J.E."/>
            <person name="Bryant D.A."/>
            <person name="Robb F."/>
            <person name="Colman A."/>
            <person name="Tallon L.J."/>
            <person name="Badger J.H."/>
            <person name="Madupu R."/>
            <person name="Ward N.L."/>
            <person name="Eisen J.A."/>
        </authorList>
    </citation>
    <scope>NUCLEOTIDE SEQUENCE [LARGE SCALE GENOMIC DNA]</scope>
    <source>
        <strain evidence="3">ATCC 27502 / DSM 5159 / P-2</strain>
    </source>
</reference>
<protein>
    <submittedName>
        <fullName evidence="2">Uncharacterized protein</fullName>
    </submittedName>
</protein>